<dbReference type="PROSITE" id="PS50928">
    <property type="entry name" value="ABC_TM1"/>
    <property type="match status" value="1"/>
</dbReference>
<evidence type="ECO:0000256" key="1">
    <source>
        <dbReference type="ARBA" id="ARBA00004651"/>
    </source>
</evidence>
<dbReference type="EMBL" id="VFPA01000002">
    <property type="protein sequence ID" value="TQM11312.1"/>
    <property type="molecule type" value="Genomic_DNA"/>
</dbReference>
<dbReference type="GO" id="GO:0005886">
    <property type="term" value="C:plasma membrane"/>
    <property type="evidence" value="ECO:0007669"/>
    <property type="project" value="UniProtKB-SubCell"/>
</dbReference>
<protein>
    <submittedName>
        <fullName evidence="9">Peptide/nickel transport system permease protein</fullName>
    </submittedName>
</protein>
<dbReference type="OrthoDB" id="9812701at2"/>
<dbReference type="RefSeq" id="WP_142055365.1">
    <property type="nucleotide sequence ID" value="NZ_VFPA01000002.1"/>
</dbReference>
<reference evidence="9 10" key="1">
    <citation type="submission" date="2019-06" db="EMBL/GenBank/DDBJ databases">
        <title>Sequencing the genomes of 1000 actinobacteria strains.</title>
        <authorList>
            <person name="Klenk H.-P."/>
        </authorList>
    </citation>
    <scope>NUCLEOTIDE SEQUENCE [LARGE SCALE GENOMIC DNA]</scope>
    <source>
        <strain evidence="9 10">DSM 45301</strain>
    </source>
</reference>
<evidence type="ECO:0000313" key="9">
    <source>
        <dbReference type="EMBL" id="TQM11312.1"/>
    </source>
</evidence>
<dbReference type="Proteomes" id="UP000315677">
    <property type="component" value="Unassembled WGS sequence"/>
</dbReference>
<keyword evidence="5 7" id="KW-1133">Transmembrane helix</keyword>
<feature type="transmembrane region" description="Helical" evidence="7">
    <location>
        <begin position="205"/>
        <end position="226"/>
    </location>
</feature>
<proteinExistence type="inferred from homology"/>
<dbReference type="Pfam" id="PF12911">
    <property type="entry name" value="OppC_N"/>
    <property type="match status" value="1"/>
</dbReference>
<evidence type="ECO:0000256" key="4">
    <source>
        <dbReference type="ARBA" id="ARBA00022692"/>
    </source>
</evidence>
<dbReference type="PANTHER" id="PTHR43386">
    <property type="entry name" value="OLIGOPEPTIDE TRANSPORT SYSTEM PERMEASE PROTEIN APPC"/>
    <property type="match status" value="1"/>
</dbReference>
<keyword evidence="3" id="KW-1003">Cell membrane</keyword>
<keyword evidence="10" id="KW-1185">Reference proteome</keyword>
<dbReference type="PANTHER" id="PTHR43386:SF25">
    <property type="entry name" value="PEPTIDE ABC TRANSPORTER PERMEASE PROTEIN"/>
    <property type="match status" value="1"/>
</dbReference>
<evidence type="ECO:0000256" key="3">
    <source>
        <dbReference type="ARBA" id="ARBA00022475"/>
    </source>
</evidence>
<evidence type="ECO:0000256" key="6">
    <source>
        <dbReference type="ARBA" id="ARBA00023136"/>
    </source>
</evidence>
<dbReference type="InterPro" id="IPR025966">
    <property type="entry name" value="OppC_N"/>
</dbReference>
<dbReference type="InterPro" id="IPR050366">
    <property type="entry name" value="BP-dependent_transpt_permease"/>
</dbReference>
<keyword evidence="2 7" id="KW-0813">Transport</keyword>
<dbReference type="GO" id="GO:0055085">
    <property type="term" value="P:transmembrane transport"/>
    <property type="evidence" value="ECO:0007669"/>
    <property type="project" value="InterPro"/>
</dbReference>
<dbReference type="Pfam" id="PF00528">
    <property type="entry name" value="BPD_transp_1"/>
    <property type="match status" value="1"/>
</dbReference>
<gene>
    <name evidence="9" type="ORF">FB558_3870</name>
</gene>
<organism evidence="9 10">
    <name type="scientific">Pseudonocardia kunmingensis</name>
    <dbReference type="NCBI Taxonomy" id="630975"/>
    <lineage>
        <taxon>Bacteria</taxon>
        <taxon>Bacillati</taxon>
        <taxon>Actinomycetota</taxon>
        <taxon>Actinomycetes</taxon>
        <taxon>Pseudonocardiales</taxon>
        <taxon>Pseudonocardiaceae</taxon>
        <taxon>Pseudonocardia</taxon>
    </lineage>
</organism>
<sequence length="296" mass="31352">MTALAPVSAAARPRVSYRPGRVMRRFLADRVGVTALVVVLILVVIALVSRFWTPVDPTAQELLDRLEGPSSAHWLGTDNVGRDILSRLMRATWTALTSCALAVGLAVAVGVPLGLLAGYAEGFLDGLLGRISDVLMSLPPLLFAVAIVGALGPSLTNAMIAIGVLLMPRFFRLTRISTREVKNEDFVEAARASGTTTMRILGRHVLPNIASPLLIQISFGAAVAIVSESGLSFLGLGAQAPTASWGSMVKEGFDRLAENSWSMYPPAIMIVVTVLVLSLLGDGLRDAVGRQTGGRR</sequence>
<evidence type="ECO:0000313" key="10">
    <source>
        <dbReference type="Proteomes" id="UP000315677"/>
    </source>
</evidence>
<evidence type="ECO:0000256" key="5">
    <source>
        <dbReference type="ARBA" id="ARBA00022989"/>
    </source>
</evidence>
<keyword evidence="4 7" id="KW-0812">Transmembrane</keyword>
<feature type="transmembrane region" description="Helical" evidence="7">
    <location>
        <begin position="95"/>
        <end position="120"/>
    </location>
</feature>
<feature type="transmembrane region" description="Helical" evidence="7">
    <location>
        <begin position="31"/>
        <end position="52"/>
    </location>
</feature>
<name>A0A543DPP2_9PSEU</name>
<comment type="subcellular location">
    <subcellularLocation>
        <location evidence="1 7">Cell membrane</location>
        <topology evidence="1 7">Multi-pass membrane protein</topology>
    </subcellularLocation>
</comment>
<feature type="transmembrane region" description="Helical" evidence="7">
    <location>
        <begin position="140"/>
        <end position="166"/>
    </location>
</feature>
<feature type="domain" description="ABC transmembrane type-1" evidence="8">
    <location>
        <begin position="92"/>
        <end position="281"/>
    </location>
</feature>
<dbReference type="CDD" id="cd06261">
    <property type="entry name" value="TM_PBP2"/>
    <property type="match status" value="1"/>
</dbReference>
<comment type="similarity">
    <text evidence="7">Belongs to the binding-protein-dependent transport system permease family.</text>
</comment>
<feature type="transmembrane region" description="Helical" evidence="7">
    <location>
        <begin position="263"/>
        <end position="281"/>
    </location>
</feature>
<dbReference type="SUPFAM" id="SSF161098">
    <property type="entry name" value="MetI-like"/>
    <property type="match status" value="1"/>
</dbReference>
<dbReference type="InterPro" id="IPR035906">
    <property type="entry name" value="MetI-like_sf"/>
</dbReference>
<dbReference type="AlphaFoldDB" id="A0A543DPP2"/>
<evidence type="ECO:0000256" key="7">
    <source>
        <dbReference type="RuleBase" id="RU363032"/>
    </source>
</evidence>
<evidence type="ECO:0000256" key="2">
    <source>
        <dbReference type="ARBA" id="ARBA00022448"/>
    </source>
</evidence>
<accession>A0A543DPP2</accession>
<dbReference type="Gene3D" id="1.10.3720.10">
    <property type="entry name" value="MetI-like"/>
    <property type="match status" value="1"/>
</dbReference>
<comment type="caution">
    <text evidence="9">The sequence shown here is derived from an EMBL/GenBank/DDBJ whole genome shotgun (WGS) entry which is preliminary data.</text>
</comment>
<keyword evidence="6 7" id="KW-0472">Membrane</keyword>
<evidence type="ECO:0000259" key="8">
    <source>
        <dbReference type="PROSITE" id="PS50928"/>
    </source>
</evidence>
<dbReference type="InterPro" id="IPR000515">
    <property type="entry name" value="MetI-like"/>
</dbReference>